<reference evidence="1 2" key="1">
    <citation type="submission" date="2016-10" db="EMBL/GenBank/DDBJ databases">
        <authorList>
            <person name="de Groot N.N."/>
        </authorList>
    </citation>
    <scope>NUCLEOTIDE SEQUENCE [LARGE SCALE GENOMIC DNA]</scope>
    <source>
        <strain evidence="1 2">TC2-24</strain>
    </source>
</reference>
<evidence type="ECO:0000313" key="2">
    <source>
        <dbReference type="Proteomes" id="UP000199373"/>
    </source>
</evidence>
<protein>
    <recommendedName>
        <fullName evidence="3">HTH domain-containing protein</fullName>
    </recommendedName>
</protein>
<evidence type="ECO:0000313" key="1">
    <source>
        <dbReference type="EMBL" id="SEW06478.1"/>
    </source>
</evidence>
<sequence>MVLFNEIERLNRINYLIKHRATGTPDEFASKLRISRRQLFNLLEFFNDIGAQVKYDRTRGTYYYYDGFDFEITVNVDGRRRFL</sequence>
<name>A0A1I0NXC5_9BACT</name>
<organism evidence="1 2">
    <name type="scientific">Prevotella aff. ruminicola Tc2-24</name>
    <dbReference type="NCBI Taxonomy" id="81582"/>
    <lineage>
        <taxon>Bacteria</taxon>
        <taxon>Pseudomonadati</taxon>
        <taxon>Bacteroidota</taxon>
        <taxon>Bacteroidia</taxon>
        <taxon>Bacteroidales</taxon>
        <taxon>Prevotellaceae</taxon>
        <taxon>Prevotella</taxon>
    </lineage>
</organism>
<dbReference type="AlphaFoldDB" id="A0A1I0NXC5"/>
<proteinExistence type="predicted"/>
<dbReference type="EMBL" id="FOIQ01000003">
    <property type="protein sequence ID" value="SEW06478.1"/>
    <property type="molecule type" value="Genomic_DNA"/>
</dbReference>
<keyword evidence="2" id="KW-1185">Reference proteome</keyword>
<gene>
    <name evidence="1" type="ORF">SAMN04487850_1424</name>
</gene>
<accession>A0A1I0NXC5</accession>
<dbReference type="Proteomes" id="UP000199373">
    <property type="component" value="Unassembled WGS sequence"/>
</dbReference>
<evidence type="ECO:0008006" key="3">
    <source>
        <dbReference type="Google" id="ProtNLM"/>
    </source>
</evidence>